<evidence type="ECO:0000313" key="1">
    <source>
        <dbReference type="EMBL" id="SOS19899.1"/>
    </source>
</evidence>
<dbReference type="Gene3D" id="3.90.1150.10">
    <property type="entry name" value="Aspartate Aminotransferase, domain 1"/>
    <property type="match status" value="1"/>
</dbReference>
<dbReference type="EMBL" id="LT963395">
    <property type="protein sequence ID" value="SOS19899.1"/>
    <property type="molecule type" value="Genomic_DNA"/>
</dbReference>
<name>A0A2K4V887_9PSED</name>
<dbReference type="InterPro" id="IPR015424">
    <property type="entry name" value="PyrdxlP-dep_Trfase"/>
</dbReference>
<accession>A0A2K4V887</accession>
<keyword evidence="2" id="KW-1185">Reference proteome</keyword>
<organism evidence="1 2">
    <name type="scientific">Pseudomonas cerasi</name>
    <dbReference type="NCBI Taxonomy" id="1583341"/>
    <lineage>
        <taxon>Bacteria</taxon>
        <taxon>Pseudomonadati</taxon>
        <taxon>Pseudomonadota</taxon>
        <taxon>Gammaproteobacteria</taxon>
        <taxon>Pseudomonadales</taxon>
        <taxon>Pseudomonadaceae</taxon>
        <taxon>Pseudomonas</taxon>
    </lineage>
</organism>
<dbReference type="Proteomes" id="UP000239025">
    <property type="component" value="Chromosome 1"/>
</dbReference>
<proteinExistence type="predicted"/>
<sequence>MYMYPFSQYKADVPKVISGQGVWLFDEQGKGYIDASSGPMTVNLGHLSTPTKK</sequence>
<gene>
    <name evidence="1" type="ORF">PL963_02338</name>
</gene>
<reference evidence="2" key="1">
    <citation type="submission" date="2017-11" db="EMBL/GenBank/DDBJ databases">
        <authorList>
            <person name="Blom J."/>
        </authorList>
    </citation>
    <scope>NUCLEOTIDE SEQUENCE [LARGE SCALE GENOMIC DNA]</scope>
</reference>
<evidence type="ECO:0000313" key="2">
    <source>
        <dbReference type="Proteomes" id="UP000239025"/>
    </source>
</evidence>
<dbReference type="SUPFAM" id="SSF53383">
    <property type="entry name" value="PLP-dependent transferases"/>
    <property type="match status" value="1"/>
</dbReference>
<dbReference type="AlphaFoldDB" id="A0A2K4V887"/>
<dbReference type="InterPro" id="IPR015422">
    <property type="entry name" value="PyrdxlP-dep_Trfase_small"/>
</dbReference>
<protein>
    <submittedName>
        <fullName evidence="1">Uncharacterized protein</fullName>
    </submittedName>
</protein>